<proteinExistence type="inferred from homology"/>
<accession>E3MK87</accession>
<keyword evidence="6" id="KW-1133">Transmembrane helix</keyword>
<dbReference type="GO" id="GO:0016020">
    <property type="term" value="C:membrane"/>
    <property type="evidence" value="ECO:0007669"/>
    <property type="project" value="UniProtKB-SubCell"/>
</dbReference>
<dbReference type="HOGENOM" id="CLU_008031_3_1_1"/>
<comment type="similarity">
    <text evidence="2 8">Belongs to the glycosyltransferase 92 family.</text>
</comment>
<dbReference type="InParanoid" id="E3MK87"/>
<keyword evidence="3 8" id="KW-0328">Glycosyltransferase</keyword>
<dbReference type="Pfam" id="PF01697">
    <property type="entry name" value="Glyco_transf_92"/>
    <property type="match status" value="1"/>
</dbReference>
<evidence type="ECO:0000313" key="9">
    <source>
        <dbReference type="EMBL" id="EFP03810.1"/>
    </source>
</evidence>
<dbReference type="PANTHER" id="PTHR21461">
    <property type="entry name" value="GLYCOSYLTRANSFERASE FAMILY 92 PROTEIN"/>
    <property type="match status" value="1"/>
</dbReference>
<dbReference type="KEGG" id="crq:GCK72_011971"/>
<dbReference type="RefSeq" id="XP_003103436.2">
    <property type="nucleotide sequence ID" value="XM_003103388.2"/>
</dbReference>
<dbReference type="GeneID" id="9818917"/>
<dbReference type="OrthoDB" id="5841543at2759"/>
<keyword evidence="4 8" id="KW-0808">Transferase</keyword>
<evidence type="ECO:0000256" key="8">
    <source>
        <dbReference type="RuleBase" id="RU366017"/>
    </source>
</evidence>
<name>E3MK87_CAERE</name>
<dbReference type="eggNOG" id="KOG4735">
    <property type="taxonomic scope" value="Eukaryota"/>
</dbReference>
<keyword evidence="10" id="KW-1185">Reference proteome</keyword>
<keyword evidence="5" id="KW-0812">Transmembrane</keyword>
<dbReference type="GO" id="GO:0005737">
    <property type="term" value="C:cytoplasm"/>
    <property type="evidence" value="ECO:0007669"/>
    <property type="project" value="TreeGrafter"/>
</dbReference>
<dbReference type="GO" id="GO:0016757">
    <property type="term" value="F:glycosyltransferase activity"/>
    <property type="evidence" value="ECO:0007669"/>
    <property type="project" value="UniProtKB-UniRule"/>
</dbReference>
<comment type="subcellular location">
    <subcellularLocation>
        <location evidence="1">Membrane</location>
        <topology evidence="1">Single-pass membrane protein</topology>
    </subcellularLocation>
</comment>
<evidence type="ECO:0000256" key="3">
    <source>
        <dbReference type="ARBA" id="ARBA00022676"/>
    </source>
</evidence>
<evidence type="ECO:0000313" key="10">
    <source>
        <dbReference type="Proteomes" id="UP000008281"/>
    </source>
</evidence>
<dbReference type="AlphaFoldDB" id="E3MK87"/>
<dbReference type="EMBL" id="DS268451">
    <property type="protein sequence ID" value="EFP03810.1"/>
    <property type="molecule type" value="Genomic_DNA"/>
</dbReference>
<dbReference type="FunCoup" id="E3MK87">
    <property type="interactions" value="12"/>
</dbReference>
<keyword evidence="7" id="KW-0472">Membrane</keyword>
<evidence type="ECO:0000256" key="6">
    <source>
        <dbReference type="ARBA" id="ARBA00022989"/>
    </source>
</evidence>
<evidence type="ECO:0000256" key="2">
    <source>
        <dbReference type="ARBA" id="ARBA00007647"/>
    </source>
</evidence>
<dbReference type="EC" id="2.4.1.-" evidence="8"/>
<dbReference type="Proteomes" id="UP000008281">
    <property type="component" value="Unassembled WGS sequence"/>
</dbReference>
<sequence length="419" mass="48979">MESEKYTVHKFFLLEYILQVVMDKIKFVKSANIKNLHNNTETSILAAYVYPDQISISLFSQHLARQQMYCRYFDCEQKEIPGTAWLGRVFPESVVECPRRYGAEFVSVSKTLEDEAPTPVRLTFRVYDEPVHELSVCMSPMYGNQSTWLQIVDFIEHHKLEGASFFYFYVGQISKYDERVLNDYVRTGEVEVTRLQDKYERVFMAWQFLQIQDCHLRSKYHSKWTAFIDIDERIAVNGQKMVEVLRSIQDPTVGDVQLQSLSVVRDQDYPEKYLNLEELEKELIFKKFNDSIDPVWQGLKTIIRPNKIGIMGIHAAVAQYPGIRTLQLNSTQAVVRHLRSTKNRVFGSDWHITPNENGTLPVLKKRPLPDEFCKELREAIVKRVLHVYEIIPVNCSTIPTELTETIRHPDPCKQPWAQF</sequence>
<organism evidence="10">
    <name type="scientific">Caenorhabditis remanei</name>
    <name type="common">Caenorhabditis vulgaris</name>
    <dbReference type="NCBI Taxonomy" id="31234"/>
    <lineage>
        <taxon>Eukaryota</taxon>
        <taxon>Metazoa</taxon>
        <taxon>Ecdysozoa</taxon>
        <taxon>Nematoda</taxon>
        <taxon>Chromadorea</taxon>
        <taxon>Rhabditida</taxon>
        <taxon>Rhabditina</taxon>
        <taxon>Rhabditomorpha</taxon>
        <taxon>Rhabditoidea</taxon>
        <taxon>Rhabditidae</taxon>
        <taxon>Peloderinae</taxon>
        <taxon>Caenorhabditis</taxon>
    </lineage>
</organism>
<evidence type="ECO:0000256" key="7">
    <source>
        <dbReference type="ARBA" id="ARBA00023136"/>
    </source>
</evidence>
<reference evidence="9" key="1">
    <citation type="submission" date="2007-07" db="EMBL/GenBank/DDBJ databases">
        <title>PCAP assembly of the Caenorhabditis remanei genome.</title>
        <authorList>
            <consortium name="The Caenorhabditis remanei Sequencing Consortium"/>
            <person name="Wilson R.K."/>
        </authorList>
    </citation>
    <scope>NUCLEOTIDE SEQUENCE [LARGE SCALE GENOMIC DNA]</scope>
    <source>
        <strain evidence="9">PB4641</strain>
    </source>
</reference>
<gene>
    <name evidence="9" type="ORF">CRE_28733</name>
</gene>
<dbReference type="OMA" id="FLQIQDC"/>
<dbReference type="CTD" id="9818917"/>
<dbReference type="PANTHER" id="PTHR21461:SF84">
    <property type="entry name" value="GLYCOSYLTRANSFERASE FAMILY 92 PROTEIN"/>
    <property type="match status" value="1"/>
</dbReference>
<evidence type="ECO:0000256" key="5">
    <source>
        <dbReference type="ARBA" id="ARBA00022692"/>
    </source>
</evidence>
<evidence type="ECO:0000256" key="4">
    <source>
        <dbReference type="ARBA" id="ARBA00022679"/>
    </source>
</evidence>
<protein>
    <recommendedName>
        <fullName evidence="8">Glycosyltransferase family 92 protein</fullName>
        <ecNumber evidence="8">2.4.1.-</ecNumber>
    </recommendedName>
</protein>
<evidence type="ECO:0000256" key="1">
    <source>
        <dbReference type="ARBA" id="ARBA00004167"/>
    </source>
</evidence>
<dbReference type="InterPro" id="IPR008166">
    <property type="entry name" value="Glyco_transf_92"/>
</dbReference>